<reference evidence="2 3" key="1">
    <citation type="journal article" date="2020" name="Mol. Biol. Evol.">
        <title>Distinct Expression and Methylation Patterns for Genes with Different Fates following a Single Whole-Genome Duplication in Flowering Plants.</title>
        <authorList>
            <person name="Shi T."/>
            <person name="Rahmani R.S."/>
            <person name="Gugger P.F."/>
            <person name="Wang M."/>
            <person name="Li H."/>
            <person name="Zhang Y."/>
            <person name="Li Z."/>
            <person name="Wang Q."/>
            <person name="Van de Peer Y."/>
            <person name="Marchal K."/>
            <person name="Chen J."/>
        </authorList>
    </citation>
    <scope>NUCLEOTIDE SEQUENCE [LARGE SCALE GENOMIC DNA]</scope>
    <source>
        <tissue evidence="2">Leaf</tissue>
    </source>
</reference>
<comment type="caution">
    <text evidence="2">The sequence shown here is derived from an EMBL/GenBank/DDBJ whole genome shotgun (WGS) entry which is preliminary data.</text>
</comment>
<protein>
    <recommendedName>
        <fullName evidence="1">VQ domain-containing protein</fullName>
    </recommendedName>
</protein>
<dbReference type="PANTHER" id="PTHR33624:SF2">
    <property type="entry name" value="SIGMA FACTOR BINDING PROTEIN 1, CHLOROPLASTIC"/>
    <property type="match status" value="1"/>
</dbReference>
<dbReference type="InterPro" id="IPR039335">
    <property type="entry name" value="SIB1/2"/>
</dbReference>
<sequence>MDKLMRVRNYHHPKSKQITKVKRRKPIKVVYISSPTMVKASNEAEFRALVQELTGRNSDDRSFSPTTSSEVETGVTGFEIPRRTVVDEIVYDDDPSNVMSLIDFVDDFFLTEALNCDSL</sequence>
<feature type="domain" description="VQ" evidence="1">
    <location>
        <begin position="32"/>
        <end position="59"/>
    </location>
</feature>
<evidence type="ECO:0000313" key="2">
    <source>
        <dbReference type="EMBL" id="DAD36712.1"/>
    </source>
</evidence>
<dbReference type="Pfam" id="PF05678">
    <property type="entry name" value="VQ"/>
    <property type="match status" value="1"/>
</dbReference>
<dbReference type="EMBL" id="DUZY01000004">
    <property type="protein sequence ID" value="DAD36712.1"/>
    <property type="molecule type" value="Genomic_DNA"/>
</dbReference>
<proteinExistence type="predicted"/>
<evidence type="ECO:0000313" key="3">
    <source>
        <dbReference type="Proteomes" id="UP000607653"/>
    </source>
</evidence>
<evidence type="ECO:0000259" key="1">
    <source>
        <dbReference type="Pfam" id="PF05678"/>
    </source>
</evidence>
<accession>A0A822YVJ6</accession>
<dbReference type="InterPro" id="IPR008889">
    <property type="entry name" value="VQ"/>
</dbReference>
<organism evidence="2 3">
    <name type="scientific">Nelumbo nucifera</name>
    <name type="common">Sacred lotus</name>
    <dbReference type="NCBI Taxonomy" id="4432"/>
    <lineage>
        <taxon>Eukaryota</taxon>
        <taxon>Viridiplantae</taxon>
        <taxon>Streptophyta</taxon>
        <taxon>Embryophyta</taxon>
        <taxon>Tracheophyta</taxon>
        <taxon>Spermatophyta</taxon>
        <taxon>Magnoliopsida</taxon>
        <taxon>Proteales</taxon>
        <taxon>Nelumbonaceae</taxon>
        <taxon>Nelumbo</taxon>
    </lineage>
</organism>
<keyword evidence="3" id="KW-1185">Reference proteome</keyword>
<name>A0A822YVJ6_NELNU</name>
<dbReference type="Proteomes" id="UP000607653">
    <property type="component" value="Unassembled WGS sequence"/>
</dbReference>
<gene>
    <name evidence="2" type="ORF">HUJ06_007353</name>
</gene>
<dbReference type="PANTHER" id="PTHR33624">
    <property type="entry name" value="SIGMA FACTOR BINDING PROTEIN 1, CHLOROPLASTIC"/>
    <property type="match status" value="1"/>
</dbReference>
<dbReference type="AlphaFoldDB" id="A0A822YVJ6"/>